<dbReference type="PANTHER" id="PTHR30349:SF81">
    <property type="entry name" value="TYROSINE RECOMBINASE XERC"/>
    <property type="match status" value="1"/>
</dbReference>
<sequence length="370" mass="42563">MARDGELPGSARLELADGVALLRPEDAVLQAMLRGWQAQQIGGRGLRQSTVRDRVRVVQRFVAYTNEYPWRWAAAHLDEWMVELISQRGPAKSTLRNYQDALKSFCDYLIRPEYHWVSECERRFGTHPVQICVEWNTLAHLTGYEGSPDRRPMTREELQRFFDYADDQVAVSARGHRKGALAAYRDATLFKVIYVYGLRAREVSRLDVTDWYRNPAAPELGRYGNLEVRWGKASRGGPPKRRTVHTVMPWIVEVLDDYFTNIRPRYGFDERPAAWLTERGGRVSTRHIEQRFADYRTALGLDESLVPHCMRHSHVTHQIEDGVDPRFVQEQVGHRYASTTAIYTGVSGDFMNTMMVRALDRAFGAAETEA</sequence>
<evidence type="ECO:0000259" key="5">
    <source>
        <dbReference type="PROSITE" id="PS51900"/>
    </source>
</evidence>
<dbReference type="CDD" id="cd00397">
    <property type="entry name" value="DNA_BRE_C"/>
    <property type="match status" value="1"/>
</dbReference>
<evidence type="ECO:0000313" key="6">
    <source>
        <dbReference type="EMBL" id="MDR7170491.1"/>
    </source>
</evidence>
<dbReference type="EMBL" id="JAVDWW010000006">
    <property type="protein sequence ID" value="MDR7170491.1"/>
    <property type="molecule type" value="Genomic_DNA"/>
</dbReference>
<name>A0ABU1XIX7_9NOCA</name>
<keyword evidence="1 3" id="KW-0238">DNA-binding</keyword>
<keyword evidence="2" id="KW-0233">DNA recombination</keyword>
<protein>
    <submittedName>
        <fullName evidence="6">Site-specific recombinase XerD</fullName>
    </submittedName>
</protein>
<dbReference type="InterPro" id="IPR044068">
    <property type="entry name" value="CB"/>
</dbReference>
<evidence type="ECO:0000313" key="7">
    <source>
        <dbReference type="Proteomes" id="UP001251217"/>
    </source>
</evidence>
<dbReference type="PROSITE" id="PS51898">
    <property type="entry name" value="TYR_RECOMBINASE"/>
    <property type="match status" value="1"/>
</dbReference>
<accession>A0ABU1XIX7</accession>
<evidence type="ECO:0000259" key="4">
    <source>
        <dbReference type="PROSITE" id="PS51898"/>
    </source>
</evidence>
<dbReference type="Gene3D" id="1.10.443.10">
    <property type="entry name" value="Intergrase catalytic core"/>
    <property type="match status" value="1"/>
</dbReference>
<dbReference type="RefSeq" id="WP_310404468.1">
    <property type="nucleotide sequence ID" value="NZ_JAVDWW010000006.1"/>
</dbReference>
<dbReference type="InterPro" id="IPR013762">
    <property type="entry name" value="Integrase-like_cat_sf"/>
</dbReference>
<proteinExistence type="predicted"/>
<evidence type="ECO:0000256" key="3">
    <source>
        <dbReference type="PROSITE-ProRule" id="PRU01248"/>
    </source>
</evidence>
<evidence type="ECO:0000256" key="1">
    <source>
        <dbReference type="ARBA" id="ARBA00023125"/>
    </source>
</evidence>
<dbReference type="SUPFAM" id="SSF56349">
    <property type="entry name" value="DNA breaking-rejoining enzymes"/>
    <property type="match status" value="1"/>
</dbReference>
<comment type="caution">
    <text evidence="6">The sequence shown here is derived from an EMBL/GenBank/DDBJ whole genome shotgun (WGS) entry which is preliminary data.</text>
</comment>
<reference evidence="6 7" key="1">
    <citation type="submission" date="2023-07" db="EMBL/GenBank/DDBJ databases">
        <title>Sorghum-associated microbial communities from plants grown in Nebraska, USA.</title>
        <authorList>
            <person name="Schachtman D."/>
        </authorList>
    </citation>
    <scope>NUCLEOTIDE SEQUENCE [LARGE SCALE GENOMIC DNA]</scope>
    <source>
        <strain evidence="6 7">4272</strain>
    </source>
</reference>
<keyword evidence="7" id="KW-1185">Reference proteome</keyword>
<evidence type="ECO:0000256" key="2">
    <source>
        <dbReference type="ARBA" id="ARBA00023172"/>
    </source>
</evidence>
<dbReference type="PROSITE" id="PS51900">
    <property type="entry name" value="CB"/>
    <property type="match status" value="1"/>
</dbReference>
<feature type="domain" description="Core-binding (CB)" evidence="5">
    <location>
        <begin position="27"/>
        <end position="110"/>
    </location>
</feature>
<gene>
    <name evidence="6" type="ORF">J2W56_004242</name>
</gene>
<dbReference type="Proteomes" id="UP001251217">
    <property type="component" value="Unassembled WGS sequence"/>
</dbReference>
<dbReference type="InterPro" id="IPR050090">
    <property type="entry name" value="Tyrosine_recombinase_XerCD"/>
</dbReference>
<dbReference type="InterPro" id="IPR011010">
    <property type="entry name" value="DNA_brk_join_enz"/>
</dbReference>
<feature type="domain" description="Tyr recombinase" evidence="4">
    <location>
        <begin position="148"/>
        <end position="356"/>
    </location>
</feature>
<dbReference type="PANTHER" id="PTHR30349">
    <property type="entry name" value="PHAGE INTEGRASE-RELATED"/>
    <property type="match status" value="1"/>
</dbReference>
<dbReference type="InterPro" id="IPR002104">
    <property type="entry name" value="Integrase_catalytic"/>
</dbReference>
<dbReference type="Pfam" id="PF00589">
    <property type="entry name" value="Phage_integrase"/>
    <property type="match status" value="1"/>
</dbReference>
<organism evidence="6 7">
    <name type="scientific">Nocardia kruczakiae</name>
    <dbReference type="NCBI Taxonomy" id="261477"/>
    <lineage>
        <taxon>Bacteria</taxon>
        <taxon>Bacillati</taxon>
        <taxon>Actinomycetota</taxon>
        <taxon>Actinomycetes</taxon>
        <taxon>Mycobacteriales</taxon>
        <taxon>Nocardiaceae</taxon>
        <taxon>Nocardia</taxon>
    </lineage>
</organism>